<evidence type="ECO:0000313" key="2">
    <source>
        <dbReference type="Proteomes" id="UP000034325"/>
    </source>
</evidence>
<organism evidence="1 2">
    <name type="scientific">Candidatus Woesebacteria bacterium GW2011_GWA1_39_12</name>
    <dbReference type="NCBI Taxonomy" id="1618549"/>
    <lineage>
        <taxon>Bacteria</taxon>
        <taxon>Candidatus Woeseibacteriota</taxon>
    </lineage>
</organism>
<gene>
    <name evidence="1" type="ORF">UT23_C0013G0017</name>
</gene>
<dbReference type="AlphaFoldDB" id="A0A0G0M221"/>
<dbReference type="EMBL" id="LBWA01000013">
    <property type="protein sequence ID" value="KKQ97342.1"/>
    <property type="molecule type" value="Genomic_DNA"/>
</dbReference>
<sequence>MKRNYFKIKNNQKRIRLGARSLLFLLGLFLFMQVLFSVQQGTFGAEFSDLEAQSNELLDENRKLGDDLVRSTSLLSLNEKVEALGYSKSSETLYIKIGESFAQVLR</sequence>
<proteinExistence type="predicted"/>
<accession>A0A0G0M221</accession>
<protein>
    <submittedName>
        <fullName evidence="1">Uncharacterized protein</fullName>
    </submittedName>
</protein>
<dbReference type="Proteomes" id="UP000034325">
    <property type="component" value="Unassembled WGS sequence"/>
</dbReference>
<comment type="caution">
    <text evidence="1">The sequence shown here is derived from an EMBL/GenBank/DDBJ whole genome shotgun (WGS) entry which is preliminary data.</text>
</comment>
<reference evidence="1 2" key="1">
    <citation type="journal article" date="2015" name="Nature">
        <title>rRNA introns, odd ribosomes, and small enigmatic genomes across a large radiation of phyla.</title>
        <authorList>
            <person name="Brown C.T."/>
            <person name="Hug L.A."/>
            <person name="Thomas B.C."/>
            <person name="Sharon I."/>
            <person name="Castelle C.J."/>
            <person name="Singh A."/>
            <person name="Wilkins M.J."/>
            <person name="Williams K.H."/>
            <person name="Banfield J.F."/>
        </authorList>
    </citation>
    <scope>NUCLEOTIDE SEQUENCE [LARGE SCALE GENOMIC DNA]</scope>
</reference>
<name>A0A0G0M221_9BACT</name>
<evidence type="ECO:0000313" key="1">
    <source>
        <dbReference type="EMBL" id="KKQ97342.1"/>
    </source>
</evidence>